<feature type="transmembrane region" description="Helical" evidence="1">
    <location>
        <begin position="66"/>
        <end position="89"/>
    </location>
</feature>
<dbReference type="GO" id="GO:0017056">
    <property type="term" value="F:structural constituent of nuclear pore"/>
    <property type="evidence" value="ECO:0007669"/>
    <property type="project" value="InterPro"/>
</dbReference>
<dbReference type="InParanoid" id="A0A0L0H7A0"/>
<feature type="domain" description="Nucleoporin POM152 immunoglobulin-like" evidence="2">
    <location>
        <begin position="500"/>
        <end position="601"/>
    </location>
</feature>
<keyword evidence="1" id="KW-0812">Transmembrane</keyword>
<dbReference type="Pfam" id="PF24097">
    <property type="entry name" value="TMD_POM152"/>
    <property type="match status" value="1"/>
</dbReference>
<dbReference type="OMA" id="DRSNCKR"/>
<keyword evidence="1" id="KW-0472">Membrane</keyword>
<feature type="transmembrane region" description="Helical" evidence="1">
    <location>
        <begin position="37"/>
        <end position="59"/>
    </location>
</feature>
<feature type="domain" description="Nucleoporin POM152 N-terminal transmembrane" evidence="3">
    <location>
        <begin position="4"/>
        <end position="88"/>
    </location>
</feature>
<dbReference type="InterPro" id="IPR056544">
    <property type="entry name" value="Ig_POM152"/>
</dbReference>
<organism evidence="7 8">
    <name type="scientific">Spizellomyces punctatus (strain DAOM BR117)</name>
    <dbReference type="NCBI Taxonomy" id="645134"/>
    <lineage>
        <taxon>Eukaryota</taxon>
        <taxon>Fungi</taxon>
        <taxon>Fungi incertae sedis</taxon>
        <taxon>Chytridiomycota</taxon>
        <taxon>Chytridiomycota incertae sedis</taxon>
        <taxon>Chytridiomycetes</taxon>
        <taxon>Spizellomycetales</taxon>
        <taxon>Spizellomycetaceae</taxon>
        <taxon>Spizellomyces</taxon>
    </lineage>
</organism>
<dbReference type="AlphaFoldDB" id="A0A0L0H7A0"/>
<evidence type="ECO:0000313" key="8">
    <source>
        <dbReference type="Proteomes" id="UP000053201"/>
    </source>
</evidence>
<dbReference type="InterPro" id="IPR056540">
    <property type="entry name" value="TMD_POM152"/>
</dbReference>
<proteinExistence type="predicted"/>
<dbReference type="GeneID" id="27690561"/>
<sequence>MRVDAVTKRQFAFAVLVGIWGLKIHHVILHLKGTQILSHVHLGTWCLLDTLYFFGLWLLRIEWLDFRFIVCAALTFASCMIDMGLAGLVTERTAQDTFTGRYRQPGVVDHPHIRADIFNESHLLGSHVVHVLPPTFAKINPNASAFCLGFTEKSADIPVKIKGTPPWKISYEYYGFDGSYRLFDNITVEGSGPVPATVSKKETRIGVYTIPADKPGIYRLVSVREKRHKLEDEGKVLQPDMVEVVQCPQARLVVPPKDSGKEAVDRCVDQTYSLNILLSGTPPFTAWYLRKIGPTPSLVMIESGEQDGKQEGKIKSSRTIPHDVLKRLLAARTRDISLPVEVKVEEATEYLHKIVEVTDGRNNSVIFPPTSERDVPVTGHVVKADRSGDSFLLRGHSLPSARFDRCESVRIRSGFEHEGATINILLTGVGPWQLRYARSASEENAVAGKFESEKTVKDIQNPQFNLVVHEPGVYVLLSVSDKYCSGVTELPATCIVQKTLPPQISISAQPIMQECFGATGMDVNFSMTGEPPFWVELQVVNKVTGKRAVERKDFSKALHTLRMQPQEPGEYEYVFLKIGDAVYTMGVPVEGISFKQVIHTPSRVSVVSADGKRCIGDSAKVEVSLAGEPPWSLSYEITRGTTKTQYTKSNITQDRIVIETPTLDSPGTYVVDLTEIRDGNGCVAPVPTDPIAIEVLSQRPSAHFHCPKPIHFLENDRAKIPVVVSGHGKYMLKYKRAAPPGAEYTITGDRTIEGVTISEPGIYELTAFNDAYCSGRVVEPTKCQAFTIPKPKLEIPPTEYEIAADHTLQRKAVCENSPDRLELHLNGTPPFTIFYTHEWQSPSKERTESKKTAISEYENRVAQQFARISLVTDKPGRHIYKFTGIADGNYQTRIPLHHQNVLQQVHERPKAVFLDEAQRTFQCIATETDTELRIQLTGSPPFNLQVYRKHPSSSDPEILNLQVNTTLFTYRPEKPTIIGRYVYTIKSISDRTGCESVYEGTEPGAQVTVQVTDMARITMEHEQKVTCVGDMLSYTLEGTAPFTIGYQWNGVSKPDITVNDPVLMLLAAESGFVNVTRVCNAMKCCYQPPGGLVKEVNPLPRAIVDGGIDIIDDIREGDESVIGVEFEGTAPFSFRYTRTPLLDPEVQRRDPDESFTIENIFSNKYLLTTDKEGLFRVTWVKDRFCEFPPKKWADPKAANVLLRGSKKRD</sequence>
<evidence type="ECO:0008006" key="9">
    <source>
        <dbReference type="Google" id="ProtNLM"/>
    </source>
</evidence>
<dbReference type="InterPro" id="IPR037701">
    <property type="entry name" value="Pom152"/>
</dbReference>
<dbReference type="GO" id="GO:0070762">
    <property type="term" value="C:nuclear pore transmembrane ring"/>
    <property type="evidence" value="ECO:0007669"/>
    <property type="project" value="TreeGrafter"/>
</dbReference>
<evidence type="ECO:0000259" key="4">
    <source>
        <dbReference type="Pfam" id="PF24312"/>
    </source>
</evidence>
<dbReference type="InterPro" id="IPR056542">
    <property type="entry name" value="Ig-like_POM152_1st"/>
</dbReference>
<dbReference type="Pfam" id="PF24519">
    <property type="entry name" value="Ig-like_Pom152_1"/>
    <property type="match status" value="1"/>
</dbReference>
<dbReference type="Proteomes" id="UP000053201">
    <property type="component" value="Unassembled WGS sequence"/>
</dbReference>
<dbReference type="EMBL" id="KQ257464">
    <property type="protein sequence ID" value="KNC97415.1"/>
    <property type="molecule type" value="Genomic_DNA"/>
</dbReference>
<feature type="domain" description="Nucleoporin POM152 Ig-like" evidence="4">
    <location>
        <begin position="399"/>
        <end position="494"/>
    </location>
</feature>
<evidence type="ECO:0000256" key="1">
    <source>
        <dbReference type="SAM" id="Phobius"/>
    </source>
</evidence>
<dbReference type="Pfam" id="PF24312">
    <property type="entry name" value="Ig-like_POM152"/>
    <property type="match status" value="2"/>
</dbReference>
<dbReference type="Pfam" id="PF23664">
    <property type="entry name" value="Ig_Pom152"/>
    <property type="match status" value="2"/>
</dbReference>
<reference evidence="7 8" key="1">
    <citation type="submission" date="2009-08" db="EMBL/GenBank/DDBJ databases">
        <title>The Genome Sequence of Spizellomyces punctatus strain DAOM BR117.</title>
        <authorList>
            <consortium name="The Broad Institute Genome Sequencing Platform"/>
            <person name="Russ C."/>
            <person name="Cuomo C."/>
            <person name="Shea T."/>
            <person name="Young S.K."/>
            <person name="Zeng Q."/>
            <person name="Koehrsen M."/>
            <person name="Haas B."/>
            <person name="Borodovsky M."/>
            <person name="Guigo R."/>
            <person name="Alvarado L."/>
            <person name="Berlin A."/>
            <person name="Bochicchio J."/>
            <person name="Borenstein D."/>
            <person name="Chapman S."/>
            <person name="Chen Z."/>
            <person name="Engels R."/>
            <person name="Freedman E."/>
            <person name="Gellesch M."/>
            <person name="Goldberg J."/>
            <person name="Griggs A."/>
            <person name="Gujja S."/>
            <person name="Heiman D."/>
            <person name="Hepburn T."/>
            <person name="Howarth C."/>
            <person name="Jen D."/>
            <person name="Larson L."/>
            <person name="Lewis B."/>
            <person name="Mehta T."/>
            <person name="Park D."/>
            <person name="Pearson M."/>
            <person name="Roberts A."/>
            <person name="Saif S."/>
            <person name="Shenoy N."/>
            <person name="Sisk P."/>
            <person name="Stolte C."/>
            <person name="Sykes S."/>
            <person name="Thomson T."/>
            <person name="Walk T."/>
            <person name="White J."/>
            <person name="Yandava C."/>
            <person name="Burger G."/>
            <person name="Gray M.W."/>
            <person name="Holland P.W.H."/>
            <person name="King N."/>
            <person name="Lang F.B.F."/>
            <person name="Roger A.J."/>
            <person name="Ruiz-Trillo I."/>
            <person name="Lander E."/>
            <person name="Nusbaum C."/>
        </authorList>
    </citation>
    <scope>NUCLEOTIDE SEQUENCE [LARGE SCALE GENOMIC DNA]</scope>
    <source>
        <strain evidence="7 8">DAOM BR117</strain>
    </source>
</reference>
<dbReference type="VEuPathDB" id="FungiDB:SPPG_07339"/>
<feature type="domain" description="Nucleoporin POM152 immunoglobulin-like" evidence="2">
    <location>
        <begin position="820"/>
        <end position="904"/>
    </location>
</feature>
<dbReference type="OrthoDB" id="5529162at2759"/>
<dbReference type="PANTHER" id="PTHR28206:SF1">
    <property type="entry name" value="NUCLEOPORIN POM152"/>
    <property type="match status" value="1"/>
</dbReference>
<feature type="transmembrane region" description="Helical" evidence="1">
    <location>
        <begin position="12"/>
        <end position="31"/>
    </location>
</feature>
<evidence type="ECO:0000259" key="6">
    <source>
        <dbReference type="Pfam" id="PF24527"/>
    </source>
</evidence>
<accession>A0A0L0H7A0</accession>
<keyword evidence="8" id="KW-1185">Reference proteome</keyword>
<protein>
    <recommendedName>
        <fullName evidence="9">Ig-like domain-containing protein</fullName>
    </recommendedName>
</protein>
<dbReference type="InterPro" id="IPR056543">
    <property type="entry name" value="Ig-like_POM152_9th"/>
</dbReference>
<dbReference type="FunCoup" id="A0A0L0H7A0">
    <property type="interactions" value="68"/>
</dbReference>
<feature type="domain" description="Nucleoporin POM152 ninth Ig-like" evidence="6">
    <location>
        <begin position="1017"/>
        <end position="1084"/>
    </location>
</feature>
<gene>
    <name evidence="7" type="ORF">SPPG_07339</name>
</gene>
<dbReference type="RefSeq" id="XP_016605455.1">
    <property type="nucleotide sequence ID" value="XM_016755501.1"/>
</dbReference>
<evidence type="ECO:0000259" key="5">
    <source>
        <dbReference type="Pfam" id="PF24519"/>
    </source>
</evidence>
<dbReference type="eggNOG" id="ENOG502QQ5B">
    <property type="taxonomic scope" value="Eukaryota"/>
</dbReference>
<evidence type="ECO:0000313" key="7">
    <source>
        <dbReference type="EMBL" id="KNC97415.1"/>
    </source>
</evidence>
<dbReference type="Pfam" id="PF24527">
    <property type="entry name" value="Ig-like_Pom152_9"/>
    <property type="match status" value="1"/>
</dbReference>
<dbReference type="PANTHER" id="PTHR28206">
    <property type="entry name" value="NUCLEOPORIN POM152"/>
    <property type="match status" value="1"/>
</dbReference>
<feature type="domain" description="Nucleoporin POM152 Ig-like" evidence="4">
    <location>
        <begin position="699"/>
        <end position="783"/>
    </location>
</feature>
<dbReference type="GO" id="GO:0006999">
    <property type="term" value="P:nuclear pore organization"/>
    <property type="evidence" value="ECO:0007669"/>
    <property type="project" value="TreeGrafter"/>
</dbReference>
<name>A0A0L0H7A0_SPIPD</name>
<evidence type="ECO:0000259" key="2">
    <source>
        <dbReference type="Pfam" id="PF23664"/>
    </source>
</evidence>
<feature type="domain" description="Nucleoporin POM152 first Ig-like" evidence="5">
    <location>
        <begin position="137"/>
        <end position="227"/>
    </location>
</feature>
<keyword evidence="1" id="KW-1133">Transmembrane helix</keyword>
<dbReference type="STRING" id="645134.A0A0L0H7A0"/>
<evidence type="ECO:0000259" key="3">
    <source>
        <dbReference type="Pfam" id="PF24097"/>
    </source>
</evidence>
<dbReference type="InterPro" id="IPR056541">
    <property type="entry name" value="Ig-like_POM152"/>
</dbReference>
<dbReference type="GO" id="GO:0006606">
    <property type="term" value="P:protein import into nucleus"/>
    <property type="evidence" value="ECO:0007669"/>
    <property type="project" value="TreeGrafter"/>
</dbReference>